<reference evidence="3 4" key="1">
    <citation type="submission" date="2019-03" db="EMBL/GenBank/DDBJ databases">
        <title>Single cell metagenomics reveals metabolic interactions within the superorganism composed of flagellate Streblomastix strix and complex community of Bacteroidetes bacteria on its surface.</title>
        <authorList>
            <person name="Treitli S.C."/>
            <person name="Kolisko M."/>
            <person name="Husnik F."/>
            <person name="Keeling P."/>
            <person name="Hampl V."/>
        </authorList>
    </citation>
    <scope>NUCLEOTIDE SEQUENCE [LARGE SCALE GENOMIC DNA]</scope>
    <source>
        <strain evidence="3">ST1C</strain>
    </source>
</reference>
<keyword evidence="2" id="KW-1133">Transmembrane helix</keyword>
<keyword evidence="2" id="KW-0812">Transmembrane</keyword>
<evidence type="ECO:0000256" key="1">
    <source>
        <dbReference type="SAM" id="MobiDB-lite"/>
    </source>
</evidence>
<organism evidence="3 4">
    <name type="scientific">Streblomastix strix</name>
    <dbReference type="NCBI Taxonomy" id="222440"/>
    <lineage>
        <taxon>Eukaryota</taxon>
        <taxon>Metamonada</taxon>
        <taxon>Preaxostyla</taxon>
        <taxon>Oxymonadida</taxon>
        <taxon>Streblomastigidae</taxon>
        <taxon>Streblomastix</taxon>
    </lineage>
</organism>
<proteinExistence type="predicted"/>
<evidence type="ECO:0000256" key="2">
    <source>
        <dbReference type="SAM" id="Phobius"/>
    </source>
</evidence>
<feature type="region of interest" description="Disordered" evidence="1">
    <location>
        <begin position="1"/>
        <end position="35"/>
    </location>
</feature>
<accession>A0A5J4W0K0</accession>
<feature type="transmembrane region" description="Helical" evidence="2">
    <location>
        <begin position="65"/>
        <end position="89"/>
    </location>
</feature>
<keyword evidence="2" id="KW-0472">Membrane</keyword>
<dbReference type="Proteomes" id="UP000324800">
    <property type="component" value="Unassembled WGS sequence"/>
</dbReference>
<gene>
    <name evidence="3" type="ORF">EZS28_016068</name>
</gene>
<protein>
    <submittedName>
        <fullName evidence="3">Uncharacterized protein</fullName>
    </submittedName>
</protein>
<evidence type="ECO:0000313" key="4">
    <source>
        <dbReference type="Proteomes" id="UP000324800"/>
    </source>
</evidence>
<dbReference type="EMBL" id="SNRW01003997">
    <property type="protein sequence ID" value="KAA6388407.1"/>
    <property type="molecule type" value="Genomic_DNA"/>
</dbReference>
<evidence type="ECO:0000313" key="3">
    <source>
        <dbReference type="EMBL" id="KAA6388407.1"/>
    </source>
</evidence>
<comment type="caution">
    <text evidence="3">The sequence shown here is derived from an EMBL/GenBank/DDBJ whole genome shotgun (WGS) entry which is preliminary data.</text>
</comment>
<sequence length="110" mass="12824">MKHSTIALFTSKLEDEAESDDYEDNKDEDEDEDAPPTLIMILISVMNVIQEMLMQMLQISQICPFIVIMKLIHFYFFAVVRMMFALWIYEHEAYIDEGGMCGIQMDITSI</sequence>
<feature type="compositionally biased region" description="Acidic residues" evidence="1">
    <location>
        <begin position="15"/>
        <end position="34"/>
    </location>
</feature>
<name>A0A5J4W0K0_9EUKA</name>
<dbReference type="AlphaFoldDB" id="A0A5J4W0K0"/>